<dbReference type="RefSeq" id="WP_366090651.1">
    <property type="nucleotide sequence ID" value="NZ_JBFASG010000053.1"/>
</dbReference>
<evidence type="ECO:0000313" key="1">
    <source>
        <dbReference type="EMBL" id="MEV4927533.1"/>
    </source>
</evidence>
<accession>A0ABV3J4C4</accession>
<dbReference type="Proteomes" id="UP001552479">
    <property type="component" value="Unassembled WGS sequence"/>
</dbReference>
<reference evidence="1 2" key="1">
    <citation type="submission" date="2024-06" db="EMBL/GenBank/DDBJ databases">
        <title>The Natural Products Discovery Center: Release of the First 8490 Sequenced Strains for Exploring Actinobacteria Biosynthetic Diversity.</title>
        <authorList>
            <person name="Kalkreuter E."/>
            <person name="Kautsar S.A."/>
            <person name="Yang D."/>
            <person name="Bader C.D."/>
            <person name="Teijaro C.N."/>
            <person name="Fluegel L."/>
            <person name="Davis C.M."/>
            <person name="Simpson J.R."/>
            <person name="Lauterbach L."/>
            <person name="Steele A.D."/>
            <person name="Gui C."/>
            <person name="Meng S."/>
            <person name="Li G."/>
            <person name="Viehrig K."/>
            <person name="Ye F."/>
            <person name="Su P."/>
            <person name="Kiefer A.F."/>
            <person name="Nichols A."/>
            <person name="Cepeda A.J."/>
            <person name="Yan W."/>
            <person name="Fan B."/>
            <person name="Jiang Y."/>
            <person name="Adhikari A."/>
            <person name="Zheng C.-J."/>
            <person name="Schuster L."/>
            <person name="Cowan T.M."/>
            <person name="Smanski M.J."/>
            <person name="Chevrette M.G."/>
            <person name="De Carvalho L.P.S."/>
            <person name="Shen B."/>
        </authorList>
    </citation>
    <scope>NUCLEOTIDE SEQUENCE [LARGE SCALE GENOMIC DNA]</scope>
    <source>
        <strain evidence="1 2">NPDC053791</strain>
    </source>
</reference>
<evidence type="ECO:0000313" key="2">
    <source>
        <dbReference type="Proteomes" id="UP001552479"/>
    </source>
</evidence>
<gene>
    <name evidence="1" type="ORF">AB0L03_32795</name>
</gene>
<dbReference type="EMBL" id="JBFASG010000053">
    <property type="protein sequence ID" value="MEV4927533.1"/>
    <property type="molecule type" value="Genomic_DNA"/>
</dbReference>
<organism evidence="1 2">
    <name type="scientific">Streptomyces roseoverticillatus</name>
    <dbReference type="NCBI Taxonomy" id="66429"/>
    <lineage>
        <taxon>Bacteria</taxon>
        <taxon>Bacillati</taxon>
        <taxon>Actinomycetota</taxon>
        <taxon>Actinomycetes</taxon>
        <taxon>Kitasatosporales</taxon>
        <taxon>Streptomycetaceae</taxon>
        <taxon>Streptomyces</taxon>
    </lineage>
</organism>
<proteinExistence type="predicted"/>
<protein>
    <submittedName>
        <fullName evidence="1">Uncharacterized protein</fullName>
    </submittedName>
</protein>
<name>A0ABV3J4C4_9ACTN</name>
<sequence>MLDEALGRGLRPDDPPDAELDGWDLFGAVAARRARGAGAGADVGRACGAGAG</sequence>
<keyword evidence="2" id="KW-1185">Reference proteome</keyword>
<comment type="caution">
    <text evidence="1">The sequence shown here is derived from an EMBL/GenBank/DDBJ whole genome shotgun (WGS) entry which is preliminary data.</text>
</comment>